<gene>
    <name evidence="1" type="ORF">P8A19_30950</name>
</gene>
<protein>
    <recommendedName>
        <fullName evidence="3">ABM domain-containing protein</fullName>
    </recommendedName>
</protein>
<reference evidence="1 2" key="1">
    <citation type="submission" date="2023-03" db="EMBL/GenBank/DDBJ databases">
        <title>Isolation and description of six Streptomyces strains from soil environments, able to metabolize different microbial glucans.</title>
        <authorList>
            <person name="Widen T."/>
            <person name="Larsbrink J."/>
        </authorList>
    </citation>
    <scope>NUCLEOTIDE SEQUENCE [LARGE SCALE GENOMIC DNA]</scope>
    <source>
        <strain evidence="1 2">Alt2</strain>
    </source>
</reference>
<proteinExistence type="predicted"/>
<evidence type="ECO:0000313" key="1">
    <source>
        <dbReference type="EMBL" id="WLQ59573.1"/>
    </source>
</evidence>
<sequence>MAIFMKASLPGVTTDQYDALNAELESLPGDTFAGCLSHVCVATDSGIEVYDLWESQEAMDKFGAVIMPVAEKQGLPAPSEPPAVSQVHRYWVPGS</sequence>
<accession>A0ABY9IVT5</accession>
<dbReference type="Proteomes" id="UP001235744">
    <property type="component" value="Chromosome"/>
</dbReference>
<dbReference type="EMBL" id="CP120988">
    <property type="protein sequence ID" value="WLQ59573.1"/>
    <property type="molecule type" value="Genomic_DNA"/>
</dbReference>
<name>A0ABY9IVT5_9ACTN</name>
<evidence type="ECO:0000313" key="2">
    <source>
        <dbReference type="Proteomes" id="UP001235744"/>
    </source>
</evidence>
<organism evidence="1 2">
    <name type="scientific">Streptomyces poriferorum</name>
    <dbReference type="NCBI Taxonomy" id="2798799"/>
    <lineage>
        <taxon>Bacteria</taxon>
        <taxon>Bacillati</taxon>
        <taxon>Actinomycetota</taxon>
        <taxon>Actinomycetes</taxon>
        <taxon>Kitasatosporales</taxon>
        <taxon>Streptomycetaceae</taxon>
        <taxon>Streptomyces</taxon>
    </lineage>
</organism>
<keyword evidence="2" id="KW-1185">Reference proteome</keyword>
<dbReference type="RefSeq" id="WP_219569324.1">
    <property type="nucleotide sequence ID" value="NZ_CP120988.1"/>
</dbReference>
<evidence type="ECO:0008006" key="3">
    <source>
        <dbReference type="Google" id="ProtNLM"/>
    </source>
</evidence>